<dbReference type="GO" id="GO:0005829">
    <property type="term" value="C:cytosol"/>
    <property type="evidence" value="ECO:0007669"/>
    <property type="project" value="TreeGrafter"/>
</dbReference>
<gene>
    <name evidence="2" type="ORF">MAIC_04220</name>
</gene>
<evidence type="ECO:0000313" key="2">
    <source>
        <dbReference type="EMBL" id="BBX05619.1"/>
    </source>
</evidence>
<dbReference type="GO" id="GO:0051782">
    <property type="term" value="P:negative regulation of cell division"/>
    <property type="evidence" value="ECO:0007669"/>
    <property type="project" value="TreeGrafter"/>
</dbReference>
<evidence type="ECO:0000313" key="3">
    <source>
        <dbReference type="Proteomes" id="UP000467327"/>
    </source>
</evidence>
<dbReference type="GO" id="GO:0009898">
    <property type="term" value="C:cytoplasmic side of plasma membrane"/>
    <property type="evidence" value="ECO:0007669"/>
    <property type="project" value="TreeGrafter"/>
</dbReference>
<dbReference type="InterPro" id="IPR022521">
    <property type="entry name" value="Rv3660c"/>
</dbReference>
<dbReference type="KEGG" id="maic:MAIC_04220"/>
<dbReference type="EMBL" id="AP022561">
    <property type="protein sequence ID" value="BBX05619.1"/>
    <property type="molecule type" value="Genomic_DNA"/>
</dbReference>
<dbReference type="Gene3D" id="3.40.50.300">
    <property type="entry name" value="P-loop containing nucleotide triphosphate hydrolases"/>
    <property type="match status" value="1"/>
</dbReference>
<dbReference type="InterPro" id="IPR027417">
    <property type="entry name" value="P-loop_NTPase"/>
</dbReference>
<feature type="domain" description="Rv3660c-like CheY-like N-terminal" evidence="1">
    <location>
        <begin position="48"/>
        <end position="151"/>
    </location>
</feature>
<reference evidence="2 3" key="1">
    <citation type="journal article" date="2019" name="Emerg. Microbes Infect.">
        <title>Comprehensive subspecies identification of 175 nontuberculous mycobacteria species based on 7547 genomic profiles.</title>
        <authorList>
            <person name="Matsumoto Y."/>
            <person name="Kinjo T."/>
            <person name="Motooka D."/>
            <person name="Nabeya D."/>
            <person name="Jung N."/>
            <person name="Uechi K."/>
            <person name="Horii T."/>
            <person name="Iida T."/>
            <person name="Fujita J."/>
            <person name="Nakamura S."/>
        </authorList>
    </citation>
    <scope>NUCLEOTIDE SEQUENCE [LARGE SCALE GENOMIC DNA]</scope>
    <source>
        <strain evidence="2 3">JCM 6376</strain>
    </source>
</reference>
<accession>A0AAD1HJ00</accession>
<dbReference type="Pfam" id="PF26563">
    <property type="entry name" value="Rv3660c_N"/>
    <property type="match status" value="1"/>
</dbReference>
<evidence type="ECO:0000259" key="1">
    <source>
        <dbReference type="Pfam" id="PF26563"/>
    </source>
</evidence>
<keyword evidence="3" id="KW-1185">Reference proteome</keyword>
<organism evidence="2 3">
    <name type="scientific">Mycolicibacterium aichiense</name>
    <dbReference type="NCBI Taxonomy" id="1799"/>
    <lineage>
        <taxon>Bacteria</taxon>
        <taxon>Bacillati</taxon>
        <taxon>Actinomycetota</taxon>
        <taxon>Actinomycetes</taxon>
        <taxon>Mycobacteriales</taxon>
        <taxon>Mycobacteriaceae</taxon>
        <taxon>Mycolicibacterium</taxon>
    </lineage>
</organism>
<dbReference type="Proteomes" id="UP000467327">
    <property type="component" value="Chromosome"/>
</dbReference>
<dbReference type="GO" id="GO:0016887">
    <property type="term" value="F:ATP hydrolysis activity"/>
    <property type="evidence" value="ECO:0007669"/>
    <property type="project" value="TreeGrafter"/>
</dbReference>
<dbReference type="GO" id="GO:0005524">
    <property type="term" value="F:ATP binding"/>
    <property type="evidence" value="ECO:0007669"/>
    <property type="project" value="TreeGrafter"/>
</dbReference>
<protein>
    <recommendedName>
        <fullName evidence="1">Rv3660c-like CheY-like N-terminal domain-containing protein</fullName>
    </recommendedName>
</protein>
<dbReference type="InterPro" id="IPR059050">
    <property type="entry name" value="Rv3660c_N"/>
</dbReference>
<sequence length="390" mass="40253">MCAALVSVVTPQFRVYPQIRPRRLAPARRSADSCVVSSSPGVVLVLAGDTELREQAERVAAAVGLRPMAVSAPLTRKTWSAAVAVILDEDAARSCERDGLPRRDGVILVCPTDPHGPVWAAAMAVGAQQVCTLPAQDAELVRHLADAAESVRDGPRTGRVIAVTGGRGGAGASTFAAALAQVASSSLLVDLDPWGGGIDLVIGSEAVPGLRWPDLSLQGGRLAWSAVRDALPRHHGVSVLSGDRHGQEMAPGAVEAVVDAGRRGGILVICDLPRRMTGAVTCALDTADLVVMITSCDIRGVAAAAALAPVLRGVNPNVGLVVRGPAPSGLRAEEAAAVADLPLLAAMRPEPMLAERLERGGLRMRRRSPLGTAARAVLEILTTGGQVRAA</sequence>
<proteinExistence type="predicted"/>
<dbReference type="SUPFAM" id="SSF52540">
    <property type="entry name" value="P-loop containing nucleoside triphosphate hydrolases"/>
    <property type="match status" value="1"/>
</dbReference>
<dbReference type="NCBIfam" id="TIGR03815">
    <property type="entry name" value="CpaE_hom_Actino"/>
    <property type="match status" value="1"/>
</dbReference>
<dbReference type="PANTHER" id="PTHR43384:SF11">
    <property type="entry name" value="SEPTUM SITE DETERMINING PROTEIN"/>
    <property type="match status" value="1"/>
</dbReference>
<dbReference type="InterPro" id="IPR050625">
    <property type="entry name" value="ParA/MinD_ATPase"/>
</dbReference>
<dbReference type="AlphaFoldDB" id="A0AAD1HJ00"/>
<name>A0AAD1HJ00_9MYCO</name>
<dbReference type="PANTHER" id="PTHR43384">
    <property type="entry name" value="SEPTUM SITE-DETERMINING PROTEIN MIND HOMOLOG, CHLOROPLASTIC-RELATED"/>
    <property type="match status" value="1"/>
</dbReference>